<keyword evidence="1" id="KW-1133">Transmembrane helix</keyword>
<dbReference type="InterPro" id="IPR018392">
    <property type="entry name" value="LysM"/>
</dbReference>
<keyword evidence="1" id="KW-0472">Membrane</keyword>
<dbReference type="Gene3D" id="2.70.70.10">
    <property type="entry name" value="Glucose Permease (Domain IIA)"/>
    <property type="match status" value="1"/>
</dbReference>
<comment type="caution">
    <text evidence="3">The sequence shown here is derived from an EMBL/GenBank/DDBJ whole genome shotgun (WGS) entry which is preliminary data.</text>
</comment>
<dbReference type="InterPro" id="IPR016047">
    <property type="entry name" value="M23ase_b-sheet_dom"/>
</dbReference>
<feature type="domain" description="LysM" evidence="2">
    <location>
        <begin position="165"/>
        <end position="213"/>
    </location>
</feature>
<dbReference type="Pfam" id="PF01551">
    <property type="entry name" value="Peptidase_M23"/>
    <property type="match status" value="1"/>
</dbReference>
<evidence type="ECO:0000259" key="2">
    <source>
        <dbReference type="PROSITE" id="PS51782"/>
    </source>
</evidence>
<dbReference type="Proteomes" id="UP000177050">
    <property type="component" value="Unassembled WGS sequence"/>
</dbReference>
<dbReference type="PANTHER" id="PTHR21666:SF270">
    <property type="entry name" value="MUREIN HYDROLASE ACTIVATOR ENVC"/>
    <property type="match status" value="1"/>
</dbReference>
<reference evidence="3 4" key="1">
    <citation type="journal article" date="2016" name="Nat. Commun.">
        <title>Thousands of microbial genomes shed light on interconnected biogeochemical processes in an aquifer system.</title>
        <authorList>
            <person name="Anantharaman K."/>
            <person name="Brown C.T."/>
            <person name="Hug L.A."/>
            <person name="Sharon I."/>
            <person name="Castelle C.J."/>
            <person name="Probst A.J."/>
            <person name="Thomas B.C."/>
            <person name="Singh A."/>
            <person name="Wilkins M.J."/>
            <person name="Karaoz U."/>
            <person name="Brodie E.L."/>
            <person name="Williams K.H."/>
            <person name="Hubbard S.S."/>
            <person name="Banfield J.F."/>
        </authorList>
    </citation>
    <scope>NUCLEOTIDE SEQUENCE [LARGE SCALE GENOMIC DNA]</scope>
</reference>
<evidence type="ECO:0000313" key="4">
    <source>
        <dbReference type="Proteomes" id="UP000177050"/>
    </source>
</evidence>
<dbReference type="EMBL" id="MGBR01000001">
    <property type="protein sequence ID" value="OGK74047.1"/>
    <property type="molecule type" value="Genomic_DNA"/>
</dbReference>
<dbReference type="CDD" id="cd12797">
    <property type="entry name" value="M23_peptidase"/>
    <property type="match status" value="1"/>
</dbReference>
<keyword evidence="1" id="KW-0812">Transmembrane</keyword>
<dbReference type="Gene3D" id="3.10.350.10">
    <property type="entry name" value="LysM domain"/>
    <property type="match status" value="2"/>
</dbReference>
<protein>
    <recommendedName>
        <fullName evidence="2">LysM domain-containing protein</fullName>
    </recommendedName>
</protein>
<dbReference type="GO" id="GO:0004222">
    <property type="term" value="F:metalloendopeptidase activity"/>
    <property type="evidence" value="ECO:0007669"/>
    <property type="project" value="TreeGrafter"/>
</dbReference>
<evidence type="ECO:0000313" key="3">
    <source>
        <dbReference type="EMBL" id="OGK74047.1"/>
    </source>
</evidence>
<name>A0A1F7L1Q3_9BACT</name>
<accession>A0A1F7L1Q3</accession>
<gene>
    <name evidence="3" type="ORF">A3K52_04720</name>
</gene>
<dbReference type="CDD" id="cd00118">
    <property type="entry name" value="LysM"/>
    <property type="match status" value="2"/>
</dbReference>
<sequence>MMTIMQELAEYVNFFKRYLFSRILQFGHGFEGAKDIVVALLVVKRGKYSSSFLNTSFFVLVAAGVIAGPIIAENNPFVPFLNDRYQPQNQATVVSYNPYDNVLSTVISSKPRDKIVDYRVVSGDTLMSIARKFSVSIDTIKWANNLKTDVIKPDQILKVPPITGVVHKVASGDTVYTIAKKYNTTAQNIVNFIFNEFTDPDTFGLQVGQVLYVPDGVIEEEKPKYFAQAPTYAQVQAGVKGTSNFIWPTNGIITQYPIWYHMALDVANNAAPPVLASDTGTVTFAGCMQYGYGCHIVIDHANGFQTLYAHLSSISVSSGQAVAQGVQIGSMGSTGRSTGTHLHFEIRLGGVLQNPQSYLR</sequence>
<dbReference type="PANTHER" id="PTHR21666">
    <property type="entry name" value="PEPTIDASE-RELATED"/>
    <property type="match status" value="1"/>
</dbReference>
<dbReference type="InterPro" id="IPR050570">
    <property type="entry name" value="Cell_wall_metabolism_enzyme"/>
</dbReference>
<dbReference type="AlphaFoldDB" id="A0A1F7L1Q3"/>
<organism evidence="3 4">
    <name type="scientific">Candidatus Roizmanbacteria bacterium RIFOXYD1_FULL_38_12</name>
    <dbReference type="NCBI Taxonomy" id="1802093"/>
    <lineage>
        <taxon>Bacteria</taxon>
        <taxon>Candidatus Roizmaniibacteriota</taxon>
    </lineage>
</organism>
<dbReference type="Pfam" id="PF01476">
    <property type="entry name" value="LysM"/>
    <property type="match status" value="2"/>
</dbReference>
<dbReference type="PROSITE" id="PS51782">
    <property type="entry name" value="LYSM"/>
    <property type="match status" value="2"/>
</dbReference>
<dbReference type="SUPFAM" id="SSF51261">
    <property type="entry name" value="Duplicated hybrid motif"/>
    <property type="match status" value="1"/>
</dbReference>
<evidence type="ECO:0000256" key="1">
    <source>
        <dbReference type="SAM" id="Phobius"/>
    </source>
</evidence>
<dbReference type="SMART" id="SM00257">
    <property type="entry name" value="LysM"/>
    <property type="match status" value="2"/>
</dbReference>
<proteinExistence type="predicted"/>
<dbReference type="InterPro" id="IPR036779">
    <property type="entry name" value="LysM_dom_sf"/>
</dbReference>
<dbReference type="InterPro" id="IPR011055">
    <property type="entry name" value="Dup_hybrid_motif"/>
</dbReference>
<feature type="transmembrane region" description="Helical" evidence="1">
    <location>
        <begin position="52"/>
        <end position="72"/>
    </location>
</feature>
<feature type="domain" description="LysM" evidence="2">
    <location>
        <begin position="116"/>
        <end position="159"/>
    </location>
</feature>
<dbReference type="SUPFAM" id="SSF54106">
    <property type="entry name" value="LysM domain"/>
    <property type="match status" value="2"/>
</dbReference>